<feature type="non-terminal residue" evidence="2">
    <location>
        <position position="1"/>
    </location>
</feature>
<dbReference type="InterPro" id="IPR051932">
    <property type="entry name" value="Bact_StressResp_Reg"/>
</dbReference>
<name>A0A2J6X378_9CHLR</name>
<accession>A0A2J6X378</accession>
<proteinExistence type="predicted"/>
<dbReference type="PANTHER" id="PTHR33745">
    <property type="entry name" value="RSBT ANTAGONIST PROTEIN RSBS-RELATED"/>
    <property type="match status" value="1"/>
</dbReference>
<reference evidence="2 3" key="1">
    <citation type="submission" date="2018-01" db="EMBL/GenBank/DDBJ databases">
        <title>Metagenomic assembled genomes from two thermal pools in the Uzon Caldera, Kamchatka, Russia.</title>
        <authorList>
            <person name="Wilkins L."/>
            <person name="Ettinger C."/>
        </authorList>
    </citation>
    <scope>NUCLEOTIDE SEQUENCE [LARGE SCALE GENOMIC DNA]</scope>
    <source>
        <strain evidence="2">ZAV-02</strain>
    </source>
</reference>
<dbReference type="PANTHER" id="PTHR33745:SF3">
    <property type="entry name" value="RSBT CO-ANTAGONIST PROTEIN RSBRC"/>
    <property type="match status" value="1"/>
</dbReference>
<dbReference type="EMBL" id="PNIQ01000686">
    <property type="protein sequence ID" value="PMP79182.1"/>
    <property type="molecule type" value="Genomic_DNA"/>
</dbReference>
<evidence type="ECO:0000256" key="1">
    <source>
        <dbReference type="ARBA" id="ARBA00022553"/>
    </source>
</evidence>
<evidence type="ECO:0000313" key="3">
    <source>
        <dbReference type="Proteomes" id="UP000243376"/>
    </source>
</evidence>
<protein>
    <submittedName>
        <fullName evidence="2">Anti-anti-sigma factor</fullName>
    </submittedName>
</protein>
<keyword evidence="1" id="KW-0597">Phosphoprotein</keyword>
<organism evidence="2 3">
    <name type="scientific">Chloroflexus aggregans</name>
    <dbReference type="NCBI Taxonomy" id="152260"/>
    <lineage>
        <taxon>Bacteria</taxon>
        <taxon>Bacillati</taxon>
        <taxon>Chloroflexota</taxon>
        <taxon>Chloroflexia</taxon>
        <taxon>Chloroflexales</taxon>
        <taxon>Chloroflexineae</taxon>
        <taxon>Chloroflexaceae</taxon>
        <taxon>Chloroflexus</taxon>
    </lineage>
</organism>
<sequence length="42" mass="4400">GIGPEIAQTIVQLGVDLRGIRIGANLQAGIELALQQLGYAIR</sequence>
<comment type="caution">
    <text evidence="2">The sequence shown here is derived from an EMBL/GenBank/DDBJ whole genome shotgun (WGS) entry which is preliminary data.</text>
</comment>
<gene>
    <name evidence="2" type="ORF">C0184_10280</name>
</gene>
<dbReference type="InterPro" id="IPR036513">
    <property type="entry name" value="STAS_dom_sf"/>
</dbReference>
<dbReference type="AlphaFoldDB" id="A0A2J6X378"/>
<dbReference type="Proteomes" id="UP000243376">
    <property type="component" value="Unassembled WGS sequence"/>
</dbReference>
<evidence type="ECO:0000313" key="2">
    <source>
        <dbReference type="EMBL" id="PMP79182.1"/>
    </source>
</evidence>
<dbReference type="Gene3D" id="3.30.750.24">
    <property type="entry name" value="STAS domain"/>
    <property type="match status" value="1"/>
</dbReference>